<dbReference type="InterPro" id="IPR000421">
    <property type="entry name" value="FA58C"/>
</dbReference>
<organism evidence="10 11">
    <name type="scientific">Bacteroides ovatus</name>
    <dbReference type="NCBI Taxonomy" id="28116"/>
    <lineage>
        <taxon>Bacteria</taxon>
        <taxon>Pseudomonadati</taxon>
        <taxon>Bacteroidota</taxon>
        <taxon>Bacteroidia</taxon>
        <taxon>Bacteroidales</taxon>
        <taxon>Bacteroidaceae</taxon>
        <taxon>Bacteroides</taxon>
    </lineage>
</organism>
<evidence type="ECO:0000256" key="2">
    <source>
        <dbReference type="ARBA" id="ARBA00022651"/>
    </source>
</evidence>
<dbReference type="SUPFAM" id="SSF75005">
    <property type="entry name" value="Arabinanase/levansucrase/invertase"/>
    <property type="match status" value="1"/>
</dbReference>
<dbReference type="Proteomes" id="UP000460135">
    <property type="component" value="Unassembled WGS sequence"/>
</dbReference>
<dbReference type="Pfam" id="PF04616">
    <property type="entry name" value="Glyco_hydro_43"/>
    <property type="match status" value="1"/>
</dbReference>
<dbReference type="SUPFAM" id="SSF49785">
    <property type="entry name" value="Galactose-binding domain-like"/>
    <property type="match status" value="1"/>
</dbReference>
<keyword evidence="5 8" id="KW-0326">Glycosidase</keyword>
<dbReference type="InterPro" id="IPR023296">
    <property type="entry name" value="Glyco_hydro_beta-prop_sf"/>
</dbReference>
<dbReference type="GO" id="GO:0045493">
    <property type="term" value="P:xylan catabolic process"/>
    <property type="evidence" value="ECO:0007669"/>
    <property type="project" value="UniProtKB-KW"/>
</dbReference>
<dbReference type="PANTHER" id="PTHR43772:SF2">
    <property type="entry name" value="PUTATIVE (AFU_ORTHOLOGUE AFUA_2G04480)-RELATED"/>
    <property type="match status" value="1"/>
</dbReference>
<dbReference type="InterPro" id="IPR008979">
    <property type="entry name" value="Galactose-bd-like_sf"/>
</dbReference>
<evidence type="ECO:0000256" key="7">
    <source>
        <dbReference type="PIRSR" id="PIRSR606710-2"/>
    </source>
</evidence>
<evidence type="ECO:0000256" key="5">
    <source>
        <dbReference type="ARBA" id="ARBA00023295"/>
    </source>
</evidence>
<evidence type="ECO:0000313" key="10">
    <source>
        <dbReference type="EMBL" id="KAA3804559.1"/>
    </source>
</evidence>
<evidence type="ECO:0000259" key="9">
    <source>
        <dbReference type="Pfam" id="PF00754"/>
    </source>
</evidence>
<evidence type="ECO:0000256" key="6">
    <source>
        <dbReference type="PIRSR" id="PIRSR606710-1"/>
    </source>
</evidence>
<evidence type="ECO:0000256" key="1">
    <source>
        <dbReference type="ARBA" id="ARBA00009865"/>
    </source>
</evidence>
<feature type="active site" description="Proton donor" evidence="6">
    <location>
        <position position="208"/>
    </location>
</feature>
<accession>A0A6N3V953</accession>
<keyword evidence="3 8" id="KW-0378">Hydrolase</keyword>
<dbReference type="Gene3D" id="2.115.10.20">
    <property type="entry name" value="Glycosyl hydrolase domain, family 43"/>
    <property type="match status" value="1"/>
</dbReference>
<evidence type="ECO:0000313" key="11">
    <source>
        <dbReference type="Proteomes" id="UP000460135"/>
    </source>
</evidence>
<dbReference type="Pfam" id="PF00754">
    <property type="entry name" value="F5_F8_type_C"/>
    <property type="match status" value="1"/>
</dbReference>
<name>A0A6N3V953_BACOV</name>
<dbReference type="PANTHER" id="PTHR43772">
    <property type="entry name" value="ENDO-1,4-BETA-XYLANASE"/>
    <property type="match status" value="1"/>
</dbReference>
<reference evidence="10 11" key="1">
    <citation type="journal article" date="2019" name="Nat. Med.">
        <title>A library of human gut bacterial isolates paired with longitudinal multiomics data enables mechanistic microbiome research.</title>
        <authorList>
            <person name="Poyet M."/>
            <person name="Groussin M."/>
            <person name="Gibbons S.M."/>
            <person name="Avila-Pacheco J."/>
            <person name="Jiang X."/>
            <person name="Kearney S.M."/>
            <person name="Perrotta A.R."/>
            <person name="Berdy B."/>
            <person name="Zhao S."/>
            <person name="Lieberman T.D."/>
            <person name="Swanson P.K."/>
            <person name="Smith M."/>
            <person name="Roesemann S."/>
            <person name="Alexander J.E."/>
            <person name="Rich S.A."/>
            <person name="Livny J."/>
            <person name="Vlamakis H."/>
            <person name="Clish C."/>
            <person name="Bullock K."/>
            <person name="Deik A."/>
            <person name="Scott J."/>
            <person name="Pierce K.A."/>
            <person name="Xavier R.J."/>
            <person name="Alm E.J."/>
        </authorList>
    </citation>
    <scope>NUCLEOTIDE SEQUENCE [LARGE SCALE GENOMIC DNA]</scope>
    <source>
        <strain evidence="10 11">BIOML-A183</strain>
    </source>
</reference>
<evidence type="ECO:0000256" key="4">
    <source>
        <dbReference type="ARBA" id="ARBA00023277"/>
    </source>
</evidence>
<proteinExistence type="inferred from homology"/>
<feature type="active site" description="Proton acceptor" evidence="6">
    <location>
        <position position="42"/>
    </location>
</feature>
<dbReference type="AlphaFoldDB" id="A0A6N3V953"/>
<feature type="site" description="Important for catalytic activity, responsible for pKa modulation of the active site Glu and correct orientation of both the proton donor and substrate" evidence="7">
    <location>
        <position position="156"/>
    </location>
</feature>
<feature type="domain" description="F5/8 type C" evidence="9">
    <location>
        <begin position="340"/>
        <end position="449"/>
    </location>
</feature>
<comment type="similarity">
    <text evidence="1 8">Belongs to the glycosyl hydrolase 43 family.</text>
</comment>
<dbReference type="GO" id="GO:0004553">
    <property type="term" value="F:hydrolase activity, hydrolyzing O-glycosyl compounds"/>
    <property type="evidence" value="ECO:0007669"/>
    <property type="project" value="InterPro"/>
</dbReference>
<evidence type="ECO:0000256" key="8">
    <source>
        <dbReference type="RuleBase" id="RU361187"/>
    </source>
</evidence>
<dbReference type="InterPro" id="IPR052176">
    <property type="entry name" value="Glycosyl_Hydrlase_43_Enz"/>
</dbReference>
<comment type="caution">
    <text evidence="10">The sequence shown here is derived from an EMBL/GenBank/DDBJ whole genome shotgun (WGS) entry which is preliminary data.</text>
</comment>
<keyword evidence="2" id="KW-0624">Polysaccharide degradation</keyword>
<keyword evidence="2" id="KW-0858">Xylan degradation</keyword>
<gene>
    <name evidence="10" type="ORF">F3F51_12195</name>
</gene>
<dbReference type="InterPro" id="IPR006710">
    <property type="entry name" value="Glyco_hydro_43"/>
</dbReference>
<dbReference type="Gene3D" id="2.60.120.260">
    <property type="entry name" value="Galactose-binding domain-like"/>
    <property type="match status" value="1"/>
</dbReference>
<dbReference type="CDD" id="cd18608">
    <property type="entry name" value="GH43_F5-8_typeC-like"/>
    <property type="match status" value="1"/>
</dbReference>
<evidence type="ECO:0000256" key="3">
    <source>
        <dbReference type="ARBA" id="ARBA00022801"/>
    </source>
</evidence>
<keyword evidence="4" id="KW-0119">Carbohydrate metabolism</keyword>
<protein>
    <submittedName>
        <fullName evidence="10">Family 43 glycosylhydrolase</fullName>
    </submittedName>
</protein>
<dbReference type="EMBL" id="VWLX01000008">
    <property type="protein sequence ID" value="KAA3804559.1"/>
    <property type="molecule type" value="Genomic_DNA"/>
</dbReference>
<sequence>MRLLQLLIATTVCLSSCSTKVMKEEIRMVELQNPIIPGYFADPSLVQYNGKFYMYVTADPWGTGFLSCWVSDDFQNWTFHTLNWPTKAACTTSLSEVNKVWAPSVIQKGDTFYMYVSVGSEVWCGKAKHPLGPWENMLMDKPMIQGDSTKYYHVIDAEAFVDDDGKTYLYWGSGWNWTNGHCFAAELNDDMSSFRAEPVEVTPAHYFEAPLMVKHNGKYYLTYSEGKTIDETYEVRYAIGDHPLGPFTEAANSPILKVNDSLQVYGPGHHTLFSYAGEDYILYHRHRLPFVKGTAYRQTCISKLTFDEANNEINKIIPYHTQLFPDLAKEKRLYIQPETITGSSSYADYAVPGKLTDRDYGTRWEPADEDKAPVLTVLFDNIVAVDTMEVRFEYPWEKYFMKVEISSDNNDWTVAADYTANGILGSPVNVLIGKQCKFIKLSFMTLESSAKPSIWEIMFY</sequence>